<name>A0A812N682_9DINO</name>
<dbReference type="SUPFAM" id="SSF53098">
    <property type="entry name" value="Ribonuclease H-like"/>
    <property type="match status" value="1"/>
</dbReference>
<feature type="compositionally biased region" description="Basic and acidic residues" evidence="1">
    <location>
        <begin position="1008"/>
        <end position="1018"/>
    </location>
</feature>
<protein>
    <submittedName>
        <fullName evidence="2">RE1 protein</fullName>
    </submittedName>
</protein>
<organism evidence="2 3">
    <name type="scientific">Symbiodinium necroappetens</name>
    <dbReference type="NCBI Taxonomy" id="1628268"/>
    <lineage>
        <taxon>Eukaryota</taxon>
        <taxon>Sar</taxon>
        <taxon>Alveolata</taxon>
        <taxon>Dinophyceae</taxon>
        <taxon>Suessiales</taxon>
        <taxon>Symbiodiniaceae</taxon>
        <taxon>Symbiodinium</taxon>
    </lineage>
</organism>
<evidence type="ECO:0000313" key="3">
    <source>
        <dbReference type="Proteomes" id="UP000601435"/>
    </source>
</evidence>
<feature type="region of interest" description="Disordered" evidence="1">
    <location>
        <begin position="1463"/>
        <end position="1488"/>
    </location>
</feature>
<feature type="compositionally biased region" description="Acidic residues" evidence="1">
    <location>
        <begin position="668"/>
        <end position="682"/>
    </location>
</feature>
<evidence type="ECO:0000256" key="1">
    <source>
        <dbReference type="SAM" id="MobiDB-lite"/>
    </source>
</evidence>
<feature type="non-terminal residue" evidence="2">
    <location>
        <position position="1488"/>
    </location>
</feature>
<comment type="caution">
    <text evidence="2">The sequence shown here is derived from an EMBL/GenBank/DDBJ whole genome shotgun (WGS) entry which is preliminary data.</text>
</comment>
<feature type="non-terminal residue" evidence="2">
    <location>
        <position position="1"/>
    </location>
</feature>
<dbReference type="EMBL" id="CAJNJA010012192">
    <property type="protein sequence ID" value="CAE7290918.1"/>
    <property type="molecule type" value="Genomic_DNA"/>
</dbReference>
<proteinExistence type="predicted"/>
<reference evidence="2" key="1">
    <citation type="submission" date="2021-02" db="EMBL/GenBank/DDBJ databases">
        <authorList>
            <person name="Dougan E. K."/>
            <person name="Rhodes N."/>
            <person name="Thang M."/>
            <person name="Chan C."/>
        </authorList>
    </citation>
    <scope>NUCLEOTIDE SEQUENCE</scope>
</reference>
<dbReference type="InterPro" id="IPR012337">
    <property type="entry name" value="RNaseH-like_sf"/>
</dbReference>
<feature type="compositionally biased region" description="Low complexity" evidence="1">
    <location>
        <begin position="684"/>
        <end position="698"/>
    </location>
</feature>
<keyword evidence="3" id="KW-1185">Reference proteome</keyword>
<feature type="compositionally biased region" description="Basic and acidic residues" evidence="1">
    <location>
        <begin position="1470"/>
        <end position="1479"/>
    </location>
</feature>
<sequence length="1488" mass="167103">ATINLLTSLNGPVWKQVEHLAETAPDDDNGFNIVLQELDRVYQYDSRVEMPKAFERFFYGADRPYGQTLIQYCSEHREAARELERHDVKLPDPVGGWLLLRRAALTAEQRQLVMSQVDNKKNTVEQALFYLFGQDYRTSRTEPRPRRGPQYYEPEYHDDPPEAQYYEEEADPYDEEEGDEVVEEACAAYLDARRRFTSQGWAWILPGGGNGGPSPATTAGGCDLRKRKAHGQCQRQDRRGHVDKCLCLREQHEQTLRVAFVVDKSDIWASPCPKPPASQPGSAPCSPNKRPKQGTAMMAMGSSSALAPRRFGGCVGLQDGGVSSMVGGHDFVMEVITEYVSRGLDPDTLAFTQTNKSFLFGGDHRSLADWSVHLPVWIGGTKGRIRCFLVEGTMPILIGRPLLKEDEPAINLLDDQAQDIRENANLTPAVECPVYSGSGNLAAAMRQYGFQTRTFDLSEWNFEDASQRRAFFELLEKEMPHIVWLAPPCIKWSPLQNLSKRTQEDLDVLQATRDYEHHTHLLFVRRVFLRMAQLGIAVIEHPQNSKAWSTPALYDLGLEVIVDQCALGAALPDAQGNMIPIKKTTKLVVNHQLLTETLGVYRCDGTHRHQTLMGSVSMIGSRARAAGVYQPKMCSFLAEALQGAYYAHFIYDNSTAEEALPASDIDMEEYEPSEGPPQDDDLYPPKTTGDLTDLDLPTNADMEAEYNFGRGRSKRKPDPPQSDSTSAHPSAQPDPPQSDSTFTHPGTQPDPPQSESTSTRPGAQPDPPQSESTSAHPVVQPDPPPADARTIETYVSSWRRVELLVETAENYQCPACRKLAPPMYRFHKTTLRTTFRFNERLLSDTVWLQVLDKTIPVITMMDAATRYVAARVIRRETCSENLQALERGWIRVFGPPRTLFVDSHRAWGSDEECFYWREAAGTGPEHPPTVYWLVLIRAAPEHVRPDLESDTLAGSRSTPWCKYRGTAGSDDEAMDDDGQTSFKILARHRQDAQQAFYTASNGATTHAGTKEKRQKDAKSNLSERTMSLADKVSFIQAKKKELESFFTNHVWEFSSEAEAPANRVLKAHFILKWSKHPDGSPWAKARLIKTRLGRTTLMSLASLRYWNTFIADITTAFLQGKEHPASRTLWIRPPADARALLGISDPRVLMRLRKPMYGLCDAPRAWFEEASGRLLSLGFVKHPLDACLFLLFDTELRFLDNPTADWRVDTEYINKVKPIALERSRQADTDSPATDKEKTQLWALVGALQWTATQTSPHLQVHTSMLAGEVPKATVATILAANKALRFAKANSDVQLLYPPLADNMEDLVFIAYSDASFASRADMSSQGGYLVCLTRKSILDGGISSYHLLDWRSFRLPRPGNYRITSDERCFQWASESLLVIDAKCLYDILHREELYVSSAADKRTCPEALVTRDKLKEIGGSVRWVSSACQYADGLTKDSATQLLADRLNRLRTHQHKITADETYQASRKKDASERARSANQFARPK</sequence>
<evidence type="ECO:0000313" key="2">
    <source>
        <dbReference type="EMBL" id="CAE7290918.1"/>
    </source>
</evidence>
<accession>A0A812N682</accession>
<feature type="region of interest" description="Disordered" evidence="1">
    <location>
        <begin position="668"/>
        <end position="789"/>
    </location>
</feature>
<feature type="region of interest" description="Disordered" evidence="1">
    <location>
        <begin position="271"/>
        <end position="297"/>
    </location>
</feature>
<feature type="region of interest" description="Disordered" evidence="1">
    <location>
        <begin position="999"/>
        <end position="1018"/>
    </location>
</feature>
<gene>
    <name evidence="2" type="primary">RE1</name>
    <name evidence="2" type="ORF">SNEC2469_LOCUS7125</name>
</gene>
<feature type="region of interest" description="Disordered" evidence="1">
    <location>
        <begin position="139"/>
        <end position="161"/>
    </location>
</feature>
<dbReference type="Proteomes" id="UP000601435">
    <property type="component" value="Unassembled WGS sequence"/>
</dbReference>
<dbReference type="OrthoDB" id="1738684at2759"/>